<dbReference type="Pfam" id="PF07963">
    <property type="entry name" value="N_methyl"/>
    <property type="match status" value="1"/>
</dbReference>
<dbReference type="RefSeq" id="WP_104598827.1">
    <property type="nucleotide sequence ID" value="NZ_MIGV01000022.1"/>
</dbReference>
<comment type="caution">
    <text evidence="2">The sequence shown here is derived from an EMBL/GenBank/DDBJ whole genome shotgun (WGS) entry which is preliminary data.</text>
</comment>
<dbReference type="EMBL" id="MIGV01000022">
    <property type="protein sequence ID" value="PPT74714.1"/>
    <property type="molecule type" value="Genomic_DNA"/>
</dbReference>
<dbReference type="Proteomes" id="UP000238270">
    <property type="component" value="Unassembled WGS sequence"/>
</dbReference>
<dbReference type="AlphaFoldDB" id="A0A2S6Z1V7"/>
<gene>
    <name evidence="2" type="primary">pilV</name>
    <name evidence="2" type="ORF">XaplCFBP3122_15980</name>
</gene>
<keyword evidence="1" id="KW-0472">Membrane</keyword>
<organism evidence="2 3">
    <name type="scientific">Xanthomonas arboricola pv. populi</name>
    <dbReference type="NCBI Taxonomy" id="487823"/>
    <lineage>
        <taxon>Bacteria</taxon>
        <taxon>Pseudomonadati</taxon>
        <taxon>Pseudomonadota</taxon>
        <taxon>Gammaproteobacteria</taxon>
        <taxon>Lysobacterales</taxon>
        <taxon>Lysobacteraceae</taxon>
        <taxon>Xanthomonas</taxon>
    </lineage>
</organism>
<feature type="transmembrane region" description="Helical" evidence="1">
    <location>
        <begin position="20"/>
        <end position="39"/>
    </location>
</feature>
<reference evidence="2 3" key="1">
    <citation type="submission" date="2016-08" db="EMBL/GenBank/DDBJ databases">
        <title>Evolution of the type three secretion system and type three effector repertoires in Xanthomonas.</title>
        <authorList>
            <person name="Merda D."/>
            <person name="Briand M."/>
            <person name="Bosis E."/>
            <person name="Rousseau C."/>
            <person name="Portier P."/>
            <person name="Jacques M.-A."/>
            <person name="Fischer-Le Saux M."/>
        </authorList>
    </citation>
    <scope>NUCLEOTIDE SEQUENCE [LARGE SCALE GENOMIC DNA]</scope>
    <source>
        <strain evidence="2 3">CFBP 3122</strain>
    </source>
</reference>
<dbReference type="InterPro" id="IPR013362">
    <property type="entry name" value="Pilus_4_PilV"/>
</dbReference>
<name>A0A2S6Z1V7_9XANT</name>
<evidence type="ECO:0000313" key="3">
    <source>
        <dbReference type="Proteomes" id="UP000238270"/>
    </source>
</evidence>
<sequence length="159" mass="17558">MSKRNRQAVSTRRASGFSLLEVLIALLILGIGLLGFALLQTTNVRFTKSAQQRTIASNLAYEVIDLMRSQRSMVGYYTAITYDSFDAVTGTNCGRPVDSSPTKLMERWRCDVVEALPDGKAQVSLQANGEVTVTVRWGDQHWETDVAKQVTALSVTSRL</sequence>
<proteinExistence type="predicted"/>
<dbReference type="NCBIfam" id="TIGR02532">
    <property type="entry name" value="IV_pilin_GFxxxE"/>
    <property type="match status" value="1"/>
</dbReference>
<dbReference type="InterPro" id="IPR012902">
    <property type="entry name" value="N_methyl_site"/>
</dbReference>
<keyword evidence="1" id="KW-0812">Transmembrane</keyword>
<accession>A0A2S6Z1V7</accession>
<keyword evidence="1" id="KW-1133">Transmembrane helix</keyword>
<evidence type="ECO:0000256" key="1">
    <source>
        <dbReference type="SAM" id="Phobius"/>
    </source>
</evidence>
<evidence type="ECO:0000313" key="2">
    <source>
        <dbReference type="EMBL" id="PPT74714.1"/>
    </source>
</evidence>
<protein>
    <submittedName>
        <fullName evidence="2">Type IV pilus modification protein PilV</fullName>
    </submittedName>
</protein>
<dbReference type="NCBIfam" id="TIGR02523">
    <property type="entry name" value="type_IV_pilV"/>
    <property type="match status" value="1"/>
</dbReference>